<feature type="domain" description="PAS" evidence="11">
    <location>
        <begin position="237"/>
        <end position="313"/>
    </location>
</feature>
<evidence type="ECO:0000256" key="5">
    <source>
        <dbReference type="ARBA" id="ARBA00022741"/>
    </source>
</evidence>
<dbReference type="InterPro" id="IPR003594">
    <property type="entry name" value="HATPase_dom"/>
</dbReference>
<name>A0AAU7MKX2_9GAMM</name>
<reference evidence="13" key="1">
    <citation type="submission" date="2024-05" db="EMBL/GenBank/DDBJ databases">
        <title>Draft Genome Sequences of Flagellimonas sp. MMG031 and Marinobacter sp. MMG032 Isolated from the dinoflagellate Symbiodinium pilosum.</title>
        <authorList>
            <person name="Shikuma N.J."/>
            <person name="Farrell M.V."/>
        </authorList>
    </citation>
    <scope>NUCLEOTIDE SEQUENCE</scope>
    <source>
        <strain evidence="13">MMG032</strain>
    </source>
</reference>
<dbReference type="Pfam" id="PF00989">
    <property type="entry name" value="PAS"/>
    <property type="match status" value="1"/>
</dbReference>
<evidence type="ECO:0000256" key="9">
    <source>
        <dbReference type="SAM" id="Coils"/>
    </source>
</evidence>
<evidence type="ECO:0000313" key="13">
    <source>
        <dbReference type="EMBL" id="XBQ18931.1"/>
    </source>
</evidence>
<keyword evidence="6" id="KW-0418">Kinase</keyword>
<feature type="coiled-coil region" evidence="9">
    <location>
        <begin position="360"/>
        <end position="387"/>
    </location>
</feature>
<dbReference type="Pfam" id="PF07730">
    <property type="entry name" value="HisKA_3"/>
    <property type="match status" value="1"/>
</dbReference>
<dbReference type="CDD" id="cd16917">
    <property type="entry name" value="HATPase_UhpB-NarQ-NarX-like"/>
    <property type="match status" value="1"/>
</dbReference>
<dbReference type="Pfam" id="PF13426">
    <property type="entry name" value="PAS_9"/>
    <property type="match status" value="1"/>
</dbReference>
<feature type="domain" description="PAS" evidence="11">
    <location>
        <begin position="117"/>
        <end position="187"/>
    </location>
</feature>
<evidence type="ECO:0000259" key="11">
    <source>
        <dbReference type="PROSITE" id="PS50112"/>
    </source>
</evidence>
<dbReference type="GO" id="GO:0000155">
    <property type="term" value="F:phosphorelay sensor kinase activity"/>
    <property type="evidence" value="ECO:0007669"/>
    <property type="project" value="InterPro"/>
</dbReference>
<dbReference type="InterPro" id="IPR013767">
    <property type="entry name" value="PAS_fold"/>
</dbReference>
<keyword evidence="5" id="KW-0547">Nucleotide-binding</keyword>
<evidence type="ECO:0000256" key="6">
    <source>
        <dbReference type="ARBA" id="ARBA00022777"/>
    </source>
</evidence>
<gene>
    <name evidence="13" type="ORF">ABNF92_15960</name>
</gene>
<evidence type="ECO:0000256" key="8">
    <source>
        <dbReference type="ARBA" id="ARBA00023012"/>
    </source>
</evidence>
<dbReference type="InterPro" id="IPR036890">
    <property type="entry name" value="HATPase_C_sf"/>
</dbReference>
<dbReference type="SUPFAM" id="SSF55874">
    <property type="entry name" value="ATPase domain of HSP90 chaperone/DNA topoisomerase II/histidine kinase"/>
    <property type="match status" value="1"/>
</dbReference>
<dbReference type="EC" id="2.7.13.3" evidence="2"/>
<keyword evidence="7" id="KW-0067">ATP-binding</keyword>
<dbReference type="PROSITE" id="PS50109">
    <property type="entry name" value="HIS_KIN"/>
    <property type="match status" value="1"/>
</dbReference>
<sequence length="591" mass="66758">MGSEARISVDALPGALLRLGPDGHIIDLNETAERLSCCCEQDTSFADCLNDADRCELEWRLSSKGKLPTEDCEFEVTIDDRLYRLQFARSTNPDGSRFIQIADISEYRSLSERVAFNEQRYRSLFAQNPDAVCRLDLNGRLVEVNHCTEHLTGYSANQLLRHHWDSIVEEPDREAAKECFEAALDGNPAGYVCKVRNSDNQKAIAQVTYMPIVVKDEVVGVFGVAQDKTESYKLEESQRLLQACMSQIQDVIIITETDPLDPPGPRIVYVNEGVERMTGYRPDEVLGNNPRMFQGPDTDNKTLRRIRKSLEHGRPVKEVVVNYCKDGVPFWNEIEIVPIPTMRNTGRSYFAAVQRDITVTKQREAKLRHSEEELRRLSRAQEGILEQERRRIARDLHDELGQTLTALKLELGVAVKEMADLPKQHRMRLDNAIDHFDAAVEKVREISANLRPPMLDDLGFEAAAEWFLERCAGREKFKVQWNPDPAGECLVAGEVATALFRILQECMTNVTRHSRASHVKVRYWEQGGLGTLEVSDDGVGFDPGKVGASSFGLVGIRERVVMFRGDMVVESARGKGTRIQVELPLGRKLDD</sequence>
<dbReference type="Gene3D" id="3.30.450.20">
    <property type="entry name" value="PAS domain"/>
    <property type="match status" value="2"/>
</dbReference>
<keyword evidence="8" id="KW-0902">Two-component regulatory system</keyword>
<dbReference type="InterPro" id="IPR001610">
    <property type="entry name" value="PAC"/>
</dbReference>
<comment type="catalytic activity">
    <reaction evidence="1">
        <text>ATP + protein L-histidine = ADP + protein N-phospho-L-histidine.</text>
        <dbReference type="EC" id="2.7.13.3"/>
    </reaction>
</comment>
<feature type="domain" description="Histidine kinase" evidence="10">
    <location>
        <begin position="499"/>
        <end position="587"/>
    </location>
</feature>
<dbReference type="Pfam" id="PF02518">
    <property type="entry name" value="HATPase_c"/>
    <property type="match status" value="1"/>
</dbReference>
<dbReference type="InterPro" id="IPR050482">
    <property type="entry name" value="Sensor_HK_TwoCompSys"/>
</dbReference>
<dbReference type="GO" id="GO:0005524">
    <property type="term" value="F:ATP binding"/>
    <property type="evidence" value="ECO:0007669"/>
    <property type="project" value="UniProtKB-KW"/>
</dbReference>
<dbReference type="Gene3D" id="3.30.565.10">
    <property type="entry name" value="Histidine kinase-like ATPase, C-terminal domain"/>
    <property type="match status" value="1"/>
</dbReference>
<evidence type="ECO:0000256" key="3">
    <source>
        <dbReference type="ARBA" id="ARBA00022553"/>
    </source>
</evidence>
<dbReference type="Gene3D" id="1.20.5.1930">
    <property type="match status" value="1"/>
</dbReference>
<protein>
    <recommendedName>
        <fullName evidence="2">histidine kinase</fullName>
        <ecNumber evidence="2">2.7.13.3</ecNumber>
    </recommendedName>
</protein>
<dbReference type="GO" id="GO:0046983">
    <property type="term" value="F:protein dimerization activity"/>
    <property type="evidence" value="ECO:0007669"/>
    <property type="project" value="InterPro"/>
</dbReference>
<dbReference type="InterPro" id="IPR000014">
    <property type="entry name" value="PAS"/>
</dbReference>
<dbReference type="PROSITE" id="PS50113">
    <property type="entry name" value="PAC"/>
    <property type="match status" value="1"/>
</dbReference>
<evidence type="ECO:0000256" key="4">
    <source>
        <dbReference type="ARBA" id="ARBA00022679"/>
    </source>
</evidence>
<evidence type="ECO:0000256" key="1">
    <source>
        <dbReference type="ARBA" id="ARBA00000085"/>
    </source>
</evidence>
<dbReference type="NCBIfam" id="TIGR00229">
    <property type="entry name" value="sensory_box"/>
    <property type="match status" value="2"/>
</dbReference>
<evidence type="ECO:0000259" key="12">
    <source>
        <dbReference type="PROSITE" id="PS50113"/>
    </source>
</evidence>
<keyword evidence="9" id="KW-0175">Coiled coil</keyword>
<organism evidence="13">
    <name type="scientific">Marinobacter sp. MMG032</name>
    <dbReference type="NCBI Taxonomy" id="3158548"/>
    <lineage>
        <taxon>Bacteria</taxon>
        <taxon>Pseudomonadati</taxon>
        <taxon>Pseudomonadota</taxon>
        <taxon>Gammaproteobacteria</taxon>
        <taxon>Pseudomonadales</taxon>
        <taxon>Marinobacteraceae</taxon>
        <taxon>Marinobacter</taxon>
    </lineage>
</organism>
<dbReference type="GO" id="GO:0006355">
    <property type="term" value="P:regulation of DNA-templated transcription"/>
    <property type="evidence" value="ECO:0007669"/>
    <property type="project" value="InterPro"/>
</dbReference>
<keyword evidence="4" id="KW-0808">Transferase</keyword>
<dbReference type="CDD" id="cd00130">
    <property type="entry name" value="PAS"/>
    <property type="match status" value="2"/>
</dbReference>
<dbReference type="InterPro" id="IPR000700">
    <property type="entry name" value="PAS-assoc_C"/>
</dbReference>
<evidence type="ECO:0000259" key="10">
    <source>
        <dbReference type="PROSITE" id="PS50109"/>
    </source>
</evidence>
<dbReference type="InterPro" id="IPR035965">
    <property type="entry name" value="PAS-like_dom_sf"/>
</dbReference>
<dbReference type="SMART" id="SM00086">
    <property type="entry name" value="PAC"/>
    <property type="match status" value="2"/>
</dbReference>
<dbReference type="PANTHER" id="PTHR24421:SF10">
    <property type="entry name" value="NITRATE_NITRITE SENSOR PROTEIN NARQ"/>
    <property type="match status" value="1"/>
</dbReference>
<dbReference type="RefSeq" id="WP_349342694.1">
    <property type="nucleotide sequence ID" value="NZ_CP157802.1"/>
</dbReference>
<dbReference type="AlphaFoldDB" id="A0AAU7MKX2"/>
<evidence type="ECO:0000256" key="2">
    <source>
        <dbReference type="ARBA" id="ARBA00012438"/>
    </source>
</evidence>
<dbReference type="InterPro" id="IPR005467">
    <property type="entry name" value="His_kinase_dom"/>
</dbReference>
<dbReference type="SMART" id="SM00091">
    <property type="entry name" value="PAS"/>
    <property type="match status" value="3"/>
</dbReference>
<dbReference type="PROSITE" id="PS50112">
    <property type="entry name" value="PAS"/>
    <property type="match status" value="2"/>
</dbReference>
<feature type="domain" description="PAC" evidence="12">
    <location>
        <begin position="314"/>
        <end position="369"/>
    </location>
</feature>
<dbReference type="EMBL" id="CP157802">
    <property type="protein sequence ID" value="XBQ18931.1"/>
    <property type="molecule type" value="Genomic_DNA"/>
</dbReference>
<keyword evidence="3" id="KW-0597">Phosphoprotein</keyword>
<dbReference type="GO" id="GO:0016020">
    <property type="term" value="C:membrane"/>
    <property type="evidence" value="ECO:0007669"/>
    <property type="project" value="InterPro"/>
</dbReference>
<evidence type="ECO:0000256" key="7">
    <source>
        <dbReference type="ARBA" id="ARBA00022840"/>
    </source>
</evidence>
<accession>A0AAU7MKX2</accession>
<dbReference type="SMART" id="SM00387">
    <property type="entry name" value="HATPase_c"/>
    <property type="match status" value="1"/>
</dbReference>
<dbReference type="InterPro" id="IPR011712">
    <property type="entry name" value="Sig_transdc_His_kin_sub3_dim/P"/>
</dbReference>
<dbReference type="KEGG" id="mamm:ABNF92_15960"/>
<proteinExistence type="predicted"/>
<dbReference type="PANTHER" id="PTHR24421">
    <property type="entry name" value="NITRATE/NITRITE SENSOR PROTEIN NARX-RELATED"/>
    <property type="match status" value="1"/>
</dbReference>
<dbReference type="SUPFAM" id="SSF55785">
    <property type="entry name" value="PYP-like sensor domain (PAS domain)"/>
    <property type="match status" value="2"/>
</dbReference>